<reference evidence="3" key="1">
    <citation type="submission" date="2022-10" db="EMBL/GenBank/DDBJ databases">
        <title>Puccinia triticina Genome sequencing and assembly.</title>
        <authorList>
            <person name="Li C."/>
        </authorList>
    </citation>
    <scope>NUCLEOTIDE SEQUENCE</scope>
    <source>
        <strain evidence="3">Pt15</strain>
    </source>
</reference>
<name>A0ABY7CGH4_9BASI</name>
<dbReference type="SUPFAM" id="SSF51126">
    <property type="entry name" value="Pectin lyase-like"/>
    <property type="match status" value="1"/>
</dbReference>
<dbReference type="InterPro" id="IPR011050">
    <property type="entry name" value="Pectin_lyase_fold/virulence"/>
</dbReference>
<gene>
    <name evidence="3" type="ORF">PtA15_4A761</name>
</gene>
<dbReference type="Gene3D" id="2.160.20.10">
    <property type="entry name" value="Single-stranded right-handed beta-helix, Pectin lyase-like"/>
    <property type="match status" value="1"/>
</dbReference>
<accession>A0ABY7CGH4</accession>
<evidence type="ECO:0000256" key="2">
    <source>
        <dbReference type="SAM" id="SignalP"/>
    </source>
</evidence>
<keyword evidence="4" id="KW-1185">Reference proteome</keyword>
<protein>
    <submittedName>
        <fullName evidence="3">Uncharacterized protein</fullName>
    </submittedName>
</protein>
<feature type="region of interest" description="Disordered" evidence="1">
    <location>
        <begin position="23"/>
        <end position="61"/>
    </location>
</feature>
<evidence type="ECO:0000256" key="1">
    <source>
        <dbReference type="SAM" id="MobiDB-lite"/>
    </source>
</evidence>
<feature type="signal peptide" evidence="2">
    <location>
        <begin position="1"/>
        <end position="25"/>
    </location>
</feature>
<organism evidence="3 4">
    <name type="scientific">Puccinia triticina</name>
    <dbReference type="NCBI Taxonomy" id="208348"/>
    <lineage>
        <taxon>Eukaryota</taxon>
        <taxon>Fungi</taxon>
        <taxon>Dikarya</taxon>
        <taxon>Basidiomycota</taxon>
        <taxon>Pucciniomycotina</taxon>
        <taxon>Pucciniomycetes</taxon>
        <taxon>Pucciniales</taxon>
        <taxon>Pucciniaceae</taxon>
        <taxon>Puccinia</taxon>
    </lineage>
</organism>
<keyword evidence="2" id="KW-0732">Signal</keyword>
<dbReference type="InterPro" id="IPR012334">
    <property type="entry name" value="Pectin_lyas_fold"/>
</dbReference>
<evidence type="ECO:0000313" key="3">
    <source>
        <dbReference type="EMBL" id="WAQ84308.1"/>
    </source>
</evidence>
<dbReference type="GeneID" id="77809573"/>
<dbReference type="Proteomes" id="UP001164743">
    <property type="component" value="Chromosome 4A"/>
</dbReference>
<feature type="chain" id="PRO_5045936816" evidence="2">
    <location>
        <begin position="26"/>
        <end position="96"/>
    </location>
</feature>
<dbReference type="EMBL" id="CP110424">
    <property type="protein sequence ID" value="WAQ84308.1"/>
    <property type="molecule type" value="Genomic_DNA"/>
</dbReference>
<evidence type="ECO:0000313" key="4">
    <source>
        <dbReference type="Proteomes" id="UP001164743"/>
    </source>
</evidence>
<dbReference type="RefSeq" id="XP_053019863.1">
    <property type="nucleotide sequence ID" value="XM_053168678.1"/>
</dbReference>
<proteinExistence type="predicted"/>
<sequence length="96" mass="9924">MAGPPSFILRLLVMVSVLGPGPIQGATRKPAKPAGPTRPVPFGFGSKATGGGSAAPQTPKDPAELQAWLADSVPRVILIDKTYDFTSPAKITAQGW</sequence>